<reference evidence="2 3" key="1">
    <citation type="submission" date="2016-08" db="EMBL/GenBank/DDBJ databases">
        <title>Complete genome sequence of Fictibacillus arsenicus G25-54, a strain with toxicity to nematodes and a potential arsenic-resistance activity.</title>
        <authorList>
            <person name="Zheng Z."/>
        </authorList>
    </citation>
    <scope>NUCLEOTIDE SEQUENCE [LARGE SCALE GENOMIC DNA]</scope>
    <source>
        <strain evidence="2 3">G25-54</strain>
    </source>
</reference>
<dbReference type="EMBL" id="CP016761">
    <property type="protein sequence ID" value="ANX14004.1"/>
    <property type="molecule type" value="Genomic_DNA"/>
</dbReference>
<gene>
    <name evidence="2" type="ORF">ABE41_018485</name>
</gene>
<evidence type="ECO:0000313" key="3">
    <source>
        <dbReference type="Proteomes" id="UP000077412"/>
    </source>
</evidence>
<feature type="compositionally biased region" description="Polar residues" evidence="1">
    <location>
        <begin position="73"/>
        <end position="83"/>
    </location>
</feature>
<dbReference type="Proteomes" id="UP000077412">
    <property type="component" value="Chromosome"/>
</dbReference>
<dbReference type="STRING" id="255247.ABE41_018485"/>
<dbReference type="AlphaFoldDB" id="A0A1B1Z991"/>
<name>A0A1B1Z991_9BACL</name>
<keyword evidence="3" id="KW-1185">Reference proteome</keyword>
<evidence type="ECO:0000256" key="1">
    <source>
        <dbReference type="SAM" id="MobiDB-lite"/>
    </source>
</evidence>
<sequence>MNYFLKPFVDKLIGAEGARLLENKLHIFFVRYKAAEAFPVLREQRAGETPPARSDREAHRTPRGKRVAGAEINSFNEQQSLRK</sequence>
<accession>A0A1B1Z991</accession>
<dbReference type="KEGG" id="far:ABE41_018485"/>
<protein>
    <submittedName>
        <fullName evidence="2">Uncharacterized protein</fullName>
    </submittedName>
</protein>
<feature type="region of interest" description="Disordered" evidence="1">
    <location>
        <begin position="43"/>
        <end position="83"/>
    </location>
</feature>
<organism evidence="2 3">
    <name type="scientific">Fictibacillus arsenicus</name>
    <dbReference type="NCBI Taxonomy" id="255247"/>
    <lineage>
        <taxon>Bacteria</taxon>
        <taxon>Bacillati</taxon>
        <taxon>Bacillota</taxon>
        <taxon>Bacilli</taxon>
        <taxon>Bacillales</taxon>
        <taxon>Fictibacillaceae</taxon>
        <taxon>Fictibacillus</taxon>
    </lineage>
</organism>
<proteinExistence type="predicted"/>
<evidence type="ECO:0000313" key="2">
    <source>
        <dbReference type="EMBL" id="ANX14004.1"/>
    </source>
</evidence>